<keyword evidence="2" id="KW-1185">Reference proteome</keyword>
<comment type="caution">
    <text evidence="1">The sequence shown here is derived from an EMBL/GenBank/DDBJ whole genome shotgun (WGS) entry which is preliminary data.</text>
</comment>
<dbReference type="EMBL" id="SNWN01000013">
    <property type="protein sequence ID" value="TDO19781.1"/>
    <property type="molecule type" value="Genomic_DNA"/>
</dbReference>
<dbReference type="Proteomes" id="UP000295518">
    <property type="component" value="Unassembled WGS sequence"/>
</dbReference>
<dbReference type="AlphaFoldDB" id="A0A4R6IDQ5"/>
<dbReference type="InterPro" id="IPR036412">
    <property type="entry name" value="HAD-like_sf"/>
</dbReference>
<dbReference type="OrthoDB" id="388395at2"/>
<dbReference type="InterPro" id="IPR023214">
    <property type="entry name" value="HAD_sf"/>
</dbReference>
<gene>
    <name evidence="1" type="ORF">EI74_0584</name>
</gene>
<sequence>MIKINEIDNFIFDLDGTLLDNDSKLSSQSISMIDKLHKLNKNIFIATGRSVCLITKLIAPLNIKLPIFSLNGNLTATSNLDRIFIENKMDKKIVLEFFDVMKKENVPSILYTNSNVWLVNPNEMDEVKVLHKKFVDEQNKIKYDYSQIIQVNSYDKVDASEIIKIEIDTMHLQAYALEIINRVAFKNREIINGYFGLVEKFVIQNRNLNKGLAVEKIFSNLKLDLNKTMSFGDAKNDVPLAQIVAFPVAMKNSHKDLKSVSKYETEFSNDKSGVAKFIEKMF</sequence>
<protein>
    <recommendedName>
        <fullName evidence="3">Cof subfamily protein (Haloacid dehalogenase superfamily)/HAD superfamily hydrolase (TIGR01484 family)</fullName>
    </recommendedName>
</protein>
<dbReference type="InterPro" id="IPR006379">
    <property type="entry name" value="HAD-SF_hydro_IIB"/>
</dbReference>
<dbReference type="PANTHER" id="PTHR10000:SF8">
    <property type="entry name" value="HAD SUPERFAMILY HYDROLASE-LIKE, TYPE 3"/>
    <property type="match status" value="1"/>
</dbReference>
<dbReference type="RefSeq" id="WP_094254743.1">
    <property type="nucleotide sequence ID" value="NZ_NNCE01000005.1"/>
</dbReference>
<evidence type="ECO:0000313" key="2">
    <source>
        <dbReference type="Proteomes" id="UP000295518"/>
    </source>
</evidence>
<dbReference type="Gene3D" id="3.30.1240.10">
    <property type="match status" value="1"/>
</dbReference>
<dbReference type="Gene3D" id="3.40.50.1000">
    <property type="entry name" value="HAD superfamily/HAD-like"/>
    <property type="match status" value="1"/>
</dbReference>
<organism evidence="1 2">
    <name type="scientific">Mycoplasma testudineum</name>
    <dbReference type="NCBI Taxonomy" id="244584"/>
    <lineage>
        <taxon>Bacteria</taxon>
        <taxon>Bacillati</taxon>
        <taxon>Mycoplasmatota</taxon>
        <taxon>Mollicutes</taxon>
        <taxon>Mycoplasmataceae</taxon>
        <taxon>Mycoplasma</taxon>
    </lineage>
</organism>
<dbReference type="Pfam" id="PF08282">
    <property type="entry name" value="Hydrolase_3"/>
    <property type="match status" value="1"/>
</dbReference>
<reference evidence="1 2" key="1">
    <citation type="submission" date="2019-03" db="EMBL/GenBank/DDBJ databases">
        <title>Genomic Encyclopedia of Archaeal and Bacterial Type Strains, Phase II (KMG-II): from individual species to whole genera.</title>
        <authorList>
            <person name="Goeker M."/>
        </authorList>
    </citation>
    <scope>NUCLEOTIDE SEQUENCE [LARGE SCALE GENOMIC DNA]</scope>
    <source>
        <strain evidence="1 2">ATCC 700618</strain>
    </source>
</reference>
<dbReference type="SUPFAM" id="SSF56784">
    <property type="entry name" value="HAD-like"/>
    <property type="match status" value="1"/>
</dbReference>
<proteinExistence type="predicted"/>
<accession>A0A4R6IDQ5</accession>
<name>A0A4R6IDQ5_9MOLU</name>
<dbReference type="GO" id="GO:0016791">
    <property type="term" value="F:phosphatase activity"/>
    <property type="evidence" value="ECO:0007669"/>
    <property type="project" value="TreeGrafter"/>
</dbReference>
<dbReference type="PANTHER" id="PTHR10000">
    <property type="entry name" value="PHOSPHOSERINE PHOSPHATASE"/>
    <property type="match status" value="1"/>
</dbReference>
<dbReference type="GO" id="GO:0005829">
    <property type="term" value="C:cytosol"/>
    <property type="evidence" value="ECO:0007669"/>
    <property type="project" value="TreeGrafter"/>
</dbReference>
<evidence type="ECO:0000313" key="1">
    <source>
        <dbReference type="EMBL" id="TDO19781.1"/>
    </source>
</evidence>
<dbReference type="GO" id="GO:0000287">
    <property type="term" value="F:magnesium ion binding"/>
    <property type="evidence" value="ECO:0007669"/>
    <property type="project" value="TreeGrafter"/>
</dbReference>
<dbReference type="NCBIfam" id="TIGR01484">
    <property type="entry name" value="HAD-SF-IIB"/>
    <property type="match status" value="1"/>
</dbReference>
<evidence type="ECO:0008006" key="3">
    <source>
        <dbReference type="Google" id="ProtNLM"/>
    </source>
</evidence>